<keyword evidence="6 7" id="KW-0030">Aminoacyl-tRNA synthetase</keyword>
<accession>A0A125NUC7</accession>
<dbReference type="AlphaFoldDB" id="A0A125NUC7"/>
<keyword evidence="5 7" id="KW-0067">ATP-binding</keyword>
<dbReference type="GO" id="GO:0006424">
    <property type="term" value="P:glutamyl-tRNA aminoacylation"/>
    <property type="evidence" value="ECO:0007669"/>
    <property type="project" value="TreeGrafter"/>
</dbReference>
<dbReference type="InterPro" id="IPR001412">
    <property type="entry name" value="aa-tRNA-synth_I_CS"/>
</dbReference>
<dbReference type="SUPFAM" id="SSF52374">
    <property type="entry name" value="Nucleotidylyl transferase"/>
    <property type="match status" value="1"/>
</dbReference>
<dbReference type="PROSITE" id="PS00178">
    <property type="entry name" value="AA_TRNA_LIGASE_I"/>
    <property type="match status" value="1"/>
</dbReference>
<evidence type="ECO:0000313" key="9">
    <source>
        <dbReference type="EMBL" id="KWT66238.1"/>
    </source>
</evidence>
<evidence type="ECO:0000256" key="3">
    <source>
        <dbReference type="ARBA" id="ARBA00022741"/>
    </source>
</evidence>
<dbReference type="PANTHER" id="PTHR43311:SF1">
    <property type="entry name" value="GLUTAMYL-Q TRNA(ASP) SYNTHETASE"/>
    <property type="match status" value="1"/>
</dbReference>
<evidence type="ECO:0000256" key="4">
    <source>
        <dbReference type="ARBA" id="ARBA00022833"/>
    </source>
</evidence>
<evidence type="ECO:0000256" key="2">
    <source>
        <dbReference type="ARBA" id="ARBA00022723"/>
    </source>
</evidence>
<comment type="caution">
    <text evidence="9">The sequence shown here is derived from an EMBL/GenBank/DDBJ whole genome shotgun (WGS) entry which is preliminary data.</text>
</comment>
<dbReference type="InterPro" id="IPR014729">
    <property type="entry name" value="Rossmann-like_a/b/a_fold"/>
</dbReference>
<dbReference type="PANTHER" id="PTHR43311">
    <property type="entry name" value="GLUTAMATE--TRNA LIGASE"/>
    <property type="match status" value="1"/>
</dbReference>
<dbReference type="InterPro" id="IPR049940">
    <property type="entry name" value="GluQ/Sye"/>
</dbReference>
<dbReference type="GO" id="GO:0004818">
    <property type="term" value="F:glutamate-tRNA ligase activity"/>
    <property type="evidence" value="ECO:0007669"/>
    <property type="project" value="TreeGrafter"/>
</dbReference>
<dbReference type="Gene3D" id="3.40.50.620">
    <property type="entry name" value="HUPs"/>
    <property type="match status" value="1"/>
</dbReference>
<sequence>MTFRMPPRAVYRFAPSPNGPLHLGHALSALTGFEMARRANGRFLVRIEDIDVVRCRPELVAQVFDDLSWLGIGWEQPVMHQSQRFDVYAAAAAKLRAEGLLYPCFATRAEVHAAAVPGVTDPDGAPLYPGLHRHLSHDDIEARIAAGQSFALRIDMQRAVARALEMLNGAPLTFTELGEDGTHEVLPANAEAWGDAVIVRKDVPASYHLAVVVDDAAQEVTHVTRGRDLFHATGLHRLLQVLLGLPEPLYHHHRLLTDGEGRKLAKSAGDIGLAALRTQGVTAAEVRRMCGF</sequence>
<evidence type="ECO:0000313" key="10">
    <source>
        <dbReference type="Proteomes" id="UP000059074"/>
    </source>
</evidence>
<dbReference type="Pfam" id="PF00749">
    <property type="entry name" value="tRNA-synt_1c"/>
    <property type="match status" value="1"/>
</dbReference>
<dbReference type="InterPro" id="IPR020058">
    <property type="entry name" value="Glu/Gln-tRNA-synth_Ib_cat-dom"/>
</dbReference>
<dbReference type="NCBIfam" id="NF004315">
    <property type="entry name" value="PRK05710.1-4"/>
    <property type="match status" value="1"/>
</dbReference>
<dbReference type="STRING" id="121290.APY04_2434"/>
<evidence type="ECO:0000259" key="8">
    <source>
        <dbReference type="Pfam" id="PF00749"/>
    </source>
</evidence>
<keyword evidence="1 7" id="KW-0436">Ligase</keyword>
<dbReference type="Proteomes" id="UP000059074">
    <property type="component" value="Unassembled WGS sequence"/>
</dbReference>
<keyword evidence="3 7" id="KW-0547">Nucleotide-binding</keyword>
<keyword evidence="2" id="KW-0479">Metal-binding</keyword>
<keyword evidence="4" id="KW-0862">Zinc</keyword>
<evidence type="ECO:0000256" key="5">
    <source>
        <dbReference type="ARBA" id="ARBA00022840"/>
    </source>
</evidence>
<keyword evidence="10" id="KW-1185">Reference proteome</keyword>
<evidence type="ECO:0000256" key="6">
    <source>
        <dbReference type="ARBA" id="ARBA00023146"/>
    </source>
</evidence>
<name>A0A125NUC7_HYPSL</name>
<dbReference type="EMBL" id="LMTR01000073">
    <property type="protein sequence ID" value="KWT66238.1"/>
    <property type="molecule type" value="Genomic_DNA"/>
</dbReference>
<organism evidence="9 10">
    <name type="scientific">Hyphomicrobium sulfonivorans</name>
    <dbReference type="NCBI Taxonomy" id="121290"/>
    <lineage>
        <taxon>Bacteria</taxon>
        <taxon>Pseudomonadati</taxon>
        <taxon>Pseudomonadota</taxon>
        <taxon>Alphaproteobacteria</taxon>
        <taxon>Hyphomicrobiales</taxon>
        <taxon>Hyphomicrobiaceae</taxon>
        <taxon>Hyphomicrobium</taxon>
    </lineage>
</organism>
<evidence type="ECO:0000256" key="1">
    <source>
        <dbReference type="ARBA" id="ARBA00022598"/>
    </source>
</evidence>
<dbReference type="PATRIC" id="fig|121290.4.peg.336"/>
<feature type="domain" description="Glutamyl/glutaminyl-tRNA synthetase class Ib catalytic" evidence="8">
    <location>
        <begin position="11"/>
        <end position="270"/>
    </location>
</feature>
<gene>
    <name evidence="9" type="ORF">APY04_2434</name>
</gene>
<keyword evidence="7" id="KW-0648">Protein biosynthesis</keyword>
<proteinExistence type="inferred from homology"/>
<protein>
    <submittedName>
        <fullName evidence="9">Glutamyl-Q-tRNA synthetase</fullName>
    </submittedName>
</protein>
<dbReference type="GO" id="GO:0005524">
    <property type="term" value="F:ATP binding"/>
    <property type="evidence" value="ECO:0007669"/>
    <property type="project" value="UniProtKB-KW"/>
</dbReference>
<comment type="similarity">
    <text evidence="7">Belongs to the class-I aminoacyl-tRNA synthetase family.</text>
</comment>
<dbReference type="GO" id="GO:0005829">
    <property type="term" value="C:cytosol"/>
    <property type="evidence" value="ECO:0007669"/>
    <property type="project" value="TreeGrafter"/>
</dbReference>
<dbReference type="InterPro" id="IPR000924">
    <property type="entry name" value="Glu/Gln-tRNA-synth"/>
</dbReference>
<evidence type="ECO:0000256" key="7">
    <source>
        <dbReference type="RuleBase" id="RU363037"/>
    </source>
</evidence>
<dbReference type="PRINTS" id="PR00987">
    <property type="entry name" value="TRNASYNTHGLU"/>
</dbReference>
<reference evidence="9 10" key="1">
    <citation type="submission" date="2015-10" db="EMBL/GenBank/DDBJ databases">
        <title>Transcriptomic analysis of a linuron degrading triple-species bacterial consortium.</title>
        <authorList>
            <person name="Albers P."/>
        </authorList>
    </citation>
    <scope>NUCLEOTIDE SEQUENCE [LARGE SCALE GENOMIC DNA]</scope>
    <source>
        <strain evidence="9 10">WDL6</strain>
    </source>
</reference>